<dbReference type="EMBL" id="CCNE01000006">
    <property type="protein sequence ID" value="CDX51952.1"/>
    <property type="molecule type" value="Genomic_DNA"/>
</dbReference>
<reference evidence="4" key="2">
    <citation type="submission" date="2014-08" db="EMBL/GenBank/DDBJ databases">
        <authorList>
            <person name="Moulin L."/>
        </authorList>
    </citation>
    <scope>NUCLEOTIDE SEQUENCE [LARGE SCALE GENOMIC DNA]</scope>
</reference>
<protein>
    <submittedName>
        <fullName evidence="2">Uncharacterized protein</fullName>
    </submittedName>
</protein>
<evidence type="ECO:0000313" key="2">
    <source>
        <dbReference type="EMBL" id="CDX12014.1"/>
    </source>
</evidence>
<sequence length="145" mass="15741">MSKFKEALERGKKAHRRQDESADGHTPKVDFGTQARAWLTEVVVASLEAAKADVAGEVIIDIEPIPRPEDSAVAPSVEFRIYGNGAVEKNHARAFKVSVSISGEASVSAPGMVAEDIGNIGDKSDQRFRQLLARLIEDAARDRRS</sequence>
<evidence type="ECO:0000313" key="3">
    <source>
        <dbReference type="EMBL" id="CDX51952.1"/>
    </source>
</evidence>
<reference evidence="2 5" key="1">
    <citation type="submission" date="2014-08" db="EMBL/GenBank/DDBJ databases">
        <authorList>
            <person name="Moulin Lionel"/>
        </authorList>
    </citation>
    <scope>NUCLEOTIDE SEQUENCE [LARGE SCALE GENOMIC DNA]</scope>
</reference>
<evidence type="ECO:0000313" key="5">
    <source>
        <dbReference type="Proteomes" id="UP000046122"/>
    </source>
</evidence>
<dbReference type="Proteomes" id="UP000045285">
    <property type="component" value="Unassembled WGS sequence"/>
</dbReference>
<evidence type="ECO:0000256" key="1">
    <source>
        <dbReference type="SAM" id="MobiDB-lite"/>
    </source>
</evidence>
<dbReference type="Proteomes" id="UP000046122">
    <property type="component" value="Unassembled WGS sequence"/>
</dbReference>
<keyword evidence="4" id="KW-1185">Reference proteome</keyword>
<feature type="compositionally biased region" description="Basic and acidic residues" evidence="1">
    <location>
        <begin position="1"/>
        <end position="28"/>
    </location>
</feature>
<accession>A0A090DEX0</accession>
<organism evidence="2 4">
    <name type="scientific">Mesorhizobium plurifarium</name>
    <dbReference type="NCBI Taxonomy" id="69974"/>
    <lineage>
        <taxon>Bacteria</taxon>
        <taxon>Pseudomonadati</taxon>
        <taxon>Pseudomonadota</taxon>
        <taxon>Alphaproteobacteria</taxon>
        <taxon>Hyphomicrobiales</taxon>
        <taxon>Phyllobacteriaceae</taxon>
        <taxon>Mesorhizobium</taxon>
    </lineage>
</organism>
<proteinExistence type="predicted"/>
<dbReference type="EMBL" id="CCMZ01000003">
    <property type="protein sequence ID" value="CDX12014.1"/>
    <property type="molecule type" value="Genomic_DNA"/>
</dbReference>
<evidence type="ECO:0000313" key="4">
    <source>
        <dbReference type="Proteomes" id="UP000045285"/>
    </source>
</evidence>
<feature type="region of interest" description="Disordered" evidence="1">
    <location>
        <begin position="1"/>
        <end position="30"/>
    </location>
</feature>
<gene>
    <name evidence="2" type="ORF">MPL3356_110287</name>
    <name evidence="3" type="ORF">MPL3365_140127</name>
</gene>
<dbReference type="AlphaFoldDB" id="A0A090DEX0"/>
<name>A0A090DEX0_MESPL</name>